<comment type="caution">
    <text evidence="2">The sequence shown here is derived from an EMBL/GenBank/DDBJ whole genome shotgun (WGS) entry which is preliminary data.</text>
</comment>
<sequence length="320" mass="35165">MHAAHSPSSPPSKQNQLRLVGFSEKTNTKMGRIQTDQINSVGPAQPPSTVPMQPYPPPQTHPPPPHQYNYQQPQPPILPIYPMPQQPPPPSPVINMPFSNPPQSQAMYYQGNAAQYNQIPPQTQYGASGTSMQAIGAAPLQTTPGGGTMQQQQFHQQTSTYPGSSGFQMPNLCPSRGNRGFIGTNPWNTGLFDCMQDPSNAFITALFPCITFGQIADILENGNTTCVTSGVLYAFSPCLLSRPYRTKLRKKFGLVEAPAADWMVHTMFEPCALCQEYRELKSHGIDPDLGYHANKEKLQNLQADNNPQVMMAPPQNQKMG</sequence>
<feature type="region of interest" description="Disordered" evidence="1">
    <location>
        <begin position="1"/>
        <end position="69"/>
    </location>
</feature>
<accession>A0AAN7M5G3</accession>
<proteinExistence type="predicted"/>
<dbReference type="Proteomes" id="UP001346149">
    <property type="component" value="Unassembled WGS sequence"/>
</dbReference>
<gene>
    <name evidence="2" type="ORF">SAY86_017630</name>
</gene>
<feature type="compositionally biased region" description="Pro residues" evidence="1">
    <location>
        <begin position="44"/>
        <end position="66"/>
    </location>
</feature>
<organism evidence="2 3">
    <name type="scientific">Trapa natans</name>
    <name type="common">Water chestnut</name>
    <dbReference type="NCBI Taxonomy" id="22666"/>
    <lineage>
        <taxon>Eukaryota</taxon>
        <taxon>Viridiplantae</taxon>
        <taxon>Streptophyta</taxon>
        <taxon>Embryophyta</taxon>
        <taxon>Tracheophyta</taxon>
        <taxon>Spermatophyta</taxon>
        <taxon>Magnoliopsida</taxon>
        <taxon>eudicotyledons</taxon>
        <taxon>Gunneridae</taxon>
        <taxon>Pentapetalae</taxon>
        <taxon>rosids</taxon>
        <taxon>malvids</taxon>
        <taxon>Myrtales</taxon>
        <taxon>Lythraceae</taxon>
        <taxon>Trapa</taxon>
    </lineage>
</organism>
<dbReference type="EMBL" id="JAXQNO010000010">
    <property type="protein sequence ID" value="KAK4790326.1"/>
    <property type="molecule type" value="Genomic_DNA"/>
</dbReference>
<dbReference type="InterPro" id="IPR006461">
    <property type="entry name" value="PLAC_motif_containing"/>
</dbReference>
<dbReference type="AlphaFoldDB" id="A0AAN7M5G3"/>
<evidence type="ECO:0000256" key="1">
    <source>
        <dbReference type="SAM" id="MobiDB-lite"/>
    </source>
</evidence>
<protein>
    <submittedName>
        <fullName evidence="2">Uncharacterized protein</fullName>
    </submittedName>
</protein>
<feature type="compositionally biased region" description="Polar residues" evidence="1">
    <location>
        <begin position="24"/>
        <end position="42"/>
    </location>
</feature>
<keyword evidence="3" id="KW-1185">Reference proteome</keyword>
<reference evidence="2 3" key="1">
    <citation type="journal article" date="2023" name="Hortic Res">
        <title>Pangenome of water caltrop reveals structural variations and asymmetric subgenome divergence after allopolyploidization.</title>
        <authorList>
            <person name="Zhang X."/>
            <person name="Chen Y."/>
            <person name="Wang L."/>
            <person name="Yuan Y."/>
            <person name="Fang M."/>
            <person name="Shi L."/>
            <person name="Lu R."/>
            <person name="Comes H.P."/>
            <person name="Ma Y."/>
            <person name="Chen Y."/>
            <person name="Huang G."/>
            <person name="Zhou Y."/>
            <person name="Zheng Z."/>
            <person name="Qiu Y."/>
        </authorList>
    </citation>
    <scope>NUCLEOTIDE SEQUENCE [LARGE SCALE GENOMIC DNA]</scope>
    <source>
        <strain evidence="2">F231</strain>
    </source>
</reference>
<evidence type="ECO:0000313" key="3">
    <source>
        <dbReference type="Proteomes" id="UP001346149"/>
    </source>
</evidence>
<dbReference type="PANTHER" id="PTHR15907">
    <property type="entry name" value="DUF614 FAMILY PROTEIN-RELATED"/>
    <property type="match status" value="1"/>
</dbReference>
<name>A0AAN7M5G3_TRANT</name>
<dbReference type="Pfam" id="PF04749">
    <property type="entry name" value="PLAC8"/>
    <property type="match status" value="1"/>
</dbReference>
<evidence type="ECO:0000313" key="2">
    <source>
        <dbReference type="EMBL" id="KAK4790326.1"/>
    </source>
</evidence>
<dbReference type="NCBIfam" id="TIGR01571">
    <property type="entry name" value="A_thal_Cys_rich"/>
    <property type="match status" value="1"/>
</dbReference>